<comment type="caution">
    <text evidence="2">The sequence shown here is derived from an EMBL/GenBank/DDBJ whole genome shotgun (WGS) entry which is preliminary data.</text>
</comment>
<dbReference type="EMBL" id="WPHG01000010">
    <property type="protein sequence ID" value="MVB00091.1"/>
    <property type="molecule type" value="Genomic_DNA"/>
</dbReference>
<gene>
    <name evidence="2" type="ORF">GN330_22860</name>
</gene>
<sequence>MPIGLIYDEVKALDPCKDDFHRVVKLLGGKDGWNGHKIDAAAAREAGCTFDDIVWVASALACEDTNVERRLRLWKADCAGHVLHLYERTGKSEAPRNAIIAARQFARGEIGEDELTSACAAAGATAWEAACGVACGAAWAAAWTAWGSAQNAAGYAQNAAGSACDAEQNWQFDRLIAWLSDDEPEDWPLPELQSRR</sequence>
<dbReference type="InterPro" id="IPR048667">
    <property type="entry name" value="Imm5-like"/>
</dbReference>
<evidence type="ECO:0000313" key="2">
    <source>
        <dbReference type="EMBL" id="MVB00091.1"/>
    </source>
</evidence>
<dbReference type="AlphaFoldDB" id="A0A844QQ47"/>
<evidence type="ECO:0000313" key="3">
    <source>
        <dbReference type="Proteomes" id="UP000463224"/>
    </source>
</evidence>
<name>A0A844QQ47_9HYPH</name>
<organism evidence="2 3">
    <name type="scientific">Nitratireductor arenosus</name>
    <dbReference type="NCBI Taxonomy" id="2682096"/>
    <lineage>
        <taxon>Bacteria</taxon>
        <taxon>Pseudomonadati</taxon>
        <taxon>Pseudomonadota</taxon>
        <taxon>Alphaproteobacteria</taxon>
        <taxon>Hyphomicrobiales</taxon>
        <taxon>Phyllobacteriaceae</taxon>
        <taxon>Nitratireductor</taxon>
    </lineage>
</organism>
<accession>A0A844QQ47</accession>
<dbReference type="Pfam" id="PF21805">
    <property type="entry name" value="Imm5_like"/>
    <property type="match status" value="1"/>
</dbReference>
<keyword evidence="3" id="KW-1185">Reference proteome</keyword>
<feature type="domain" description="Imm-5-like" evidence="1">
    <location>
        <begin position="68"/>
        <end position="175"/>
    </location>
</feature>
<protein>
    <recommendedName>
        <fullName evidence="1">Imm-5-like domain-containing protein</fullName>
    </recommendedName>
</protein>
<dbReference type="RefSeq" id="WP_156715959.1">
    <property type="nucleotide sequence ID" value="NZ_WPHG01000010.1"/>
</dbReference>
<dbReference type="Proteomes" id="UP000463224">
    <property type="component" value="Unassembled WGS sequence"/>
</dbReference>
<evidence type="ECO:0000259" key="1">
    <source>
        <dbReference type="Pfam" id="PF21805"/>
    </source>
</evidence>
<proteinExistence type="predicted"/>
<reference evidence="2 3" key="1">
    <citation type="submission" date="2019-12" db="EMBL/GenBank/DDBJ databases">
        <title>Nitratireductor arenosus sp. nov., Isolated from sea sand, Jeju island, South Korea.</title>
        <authorList>
            <person name="Kim W."/>
        </authorList>
    </citation>
    <scope>NUCLEOTIDE SEQUENCE [LARGE SCALE GENOMIC DNA]</scope>
    <source>
        <strain evidence="2 3">CAU 1489</strain>
    </source>
</reference>